<feature type="chain" id="PRO_5017389795" description="Secreted protein" evidence="2">
    <location>
        <begin position="17"/>
        <end position="71"/>
    </location>
</feature>
<feature type="non-terminal residue" evidence="3">
    <location>
        <position position="71"/>
    </location>
</feature>
<dbReference type="AlphaFoldDB" id="A0A392SL86"/>
<protein>
    <recommendedName>
        <fullName evidence="5">Secreted protein</fullName>
    </recommendedName>
</protein>
<accession>A0A392SL86</accession>
<reference evidence="3 4" key="1">
    <citation type="journal article" date="2018" name="Front. Plant Sci.">
        <title>Red Clover (Trifolium pratense) and Zigzag Clover (T. medium) - A Picture of Genomic Similarities and Differences.</title>
        <authorList>
            <person name="Dluhosova J."/>
            <person name="Istvanek J."/>
            <person name="Nedelnik J."/>
            <person name="Repkova J."/>
        </authorList>
    </citation>
    <scope>NUCLEOTIDE SEQUENCE [LARGE SCALE GENOMIC DNA]</scope>
    <source>
        <strain evidence="4">cv. 10/8</strain>
        <tissue evidence="3">Leaf</tissue>
    </source>
</reference>
<evidence type="ECO:0008006" key="5">
    <source>
        <dbReference type="Google" id="ProtNLM"/>
    </source>
</evidence>
<organism evidence="3 4">
    <name type="scientific">Trifolium medium</name>
    <dbReference type="NCBI Taxonomy" id="97028"/>
    <lineage>
        <taxon>Eukaryota</taxon>
        <taxon>Viridiplantae</taxon>
        <taxon>Streptophyta</taxon>
        <taxon>Embryophyta</taxon>
        <taxon>Tracheophyta</taxon>
        <taxon>Spermatophyta</taxon>
        <taxon>Magnoliopsida</taxon>
        <taxon>eudicotyledons</taxon>
        <taxon>Gunneridae</taxon>
        <taxon>Pentapetalae</taxon>
        <taxon>rosids</taxon>
        <taxon>fabids</taxon>
        <taxon>Fabales</taxon>
        <taxon>Fabaceae</taxon>
        <taxon>Papilionoideae</taxon>
        <taxon>50 kb inversion clade</taxon>
        <taxon>NPAAA clade</taxon>
        <taxon>Hologalegina</taxon>
        <taxon>IRL clade</taxon>
        <taxon>Trifolieae</taxon>
        <taxon>Trifolium</taxon>
    </lineage>
</organism>
<evidence type="ECO:0000256" key="2">
    <source>
        <dbReference type="SAM" id="SignalP"/>
    </source>
</evidence>
<evidence type="ECO:0000313" key="4">
    <source>
        <dbReference type="Proteomes" id="UP000265520"/>
    </source>
</evidence>
<comment type="caution">
    <text evidence="3">The sequence shown here is derived from an EMBL/GenBank/DDBJ whole genome shotgun (WGS) entry which is preliminary data.</text>
</comment>
<evidence type="ECO:0000256" key="1">
    <source>
        <dbReference type="SAM" id="MobiDB-lite"/>
    </source>
</evidence>
<dbReference type="Proteomes" id="UP000265520">
    <property type="component" value="Unassembled WGS sequence"/>
</dbReference>
<dbReference type="EMBL" id="LXQA010404094">
    <property type="protein sequence ID" value="MCI49633.1"/>
    <property type="molecule type" value="Genomic_DNA"/>
</dbReference>
<name>A0A392SL86_9FABA</name>
<keyword evidence="2" id="KW-0732">Signal</keyword>
<keyword evidence="4" id="KW-1185">Reference proteome</keyword>
<feature type="signal peptide" evidence="2">
    <location>
        <begin position="1"/>
        <end position="16"/>
    </location>
</feature>
<proteinExistence type="predicted"/>
<feature type="region of interest" description="Disordered" evidence="1">
    <location>
        <begin position="35"/>
        <end position="71"/>
    </location>
</feature>
<evidence type="ECO:0000313" key="3">
    <source>
        <dbReference type="EMBL" id="MCI49633.1"/>
    </source>
</evidence>
<sequence length="71" mass="7472">MAHCAVMLIMCGSCSANCAPCRKGWRVAPLSEQESLEPLSSARRAGEDGASRQTVGMMHQEGSAIGASRSF</sequence>